<feature type="region of interest" description="Disordered" evidence="1">
    <location>
        <begin position="137"/>
        <end position="156"/>
    </location>
</feature>
<reference evidence="2 3" key="1">
    <citation type="submission" date="2016-12" db="EMBL/GenBank/DDBJ databases">
        <title>The draft genome sequence of Actinophytocola sp. 11-183.</title>
        <authorList>
            <person name="Wang W."/>
            <person name="Yuan L."/>
        </authorList>
    </citation>
    <scope>NUCLEOTIDE SEQUENCE [LARGE SCALE GENOMIC DNA]</scope>
    <source>
        <strain evidence="2 3">11-183</strain>
    </source>
</reference>
<evidence type="ECO:0000256" key="1">
    <source>
        <dbReference type="SAM" id="MobiDB-lite"/>
    </source>
</evidence>
<accession>A0A1Q8CTH7</accession>
<dbReference type="AlphaFoldDB" id="A0A1Q8CTH7"/>
<evidence type="ECO:0000313" key="3">
    <source>
        <dbReference type="Proteomes" id="UP000185596"/>
    </source>
</evidence>
<gene>
    <name evidence="2" type="ORF">BU204_10670</name>
</gene>
<dbReference type="Proteomes" id="UP000185596">
    <property type="component" value="Unassembled WGS sequence"/>
</dbReference>
<keyword evidence="3" id="KW-1185">Reference proteome</keyword>
<dbReference type="EMBL" id="MSIE01000015">
    <property type="protein sequence ID" value="OLF17666.1"/>
    <property type="molecule type" value="Genomic_DNA"/>
</dbReference>
<dbReference type="OrthoDB" id="3372479at2"/>
<comment type="caution">
    <text evidence="2">The sequence shown here is derived from an EMBL/GenBank/DDBJ whole genome shotgun (WGS) entry which is preliminary data.</text>
</comment>
<dbReference type="RefSeq" id="WP_075125458.1">
    <property type="nucleotide sequence ID" value="NZ_MSIE01000015.1"/>
</dbReference>
<name>A0A1Q8CTH7_9PSEU</name>
<protein>
    <submittedName>
        <fullName evidence="2">Uncharacterized protein</fullName>
    </submittedName>
</protein>
<feature type="compositionally biased region" description="Basic residues" evidence="1">
    <location>
        <begin position="144"/>
        <end position="156"/>
    </location>
</feature>
<sequence length="156" mass="16999">MVYLRESTIRDAVNSWFGELFDRDNLDRTVAALVASRDGARRKRDGGEAACKRLSDAESRLRRFQAAIAAGVDATALVEVINAAQAERAAAQAEIINAPASDLMDEAEVYAGIDMLGDVAAKLRMCQGRGSRSCTQGRTCRSSMSRRRSPRRFPCG</sequence>
<proteinExistence type="predicted"/>
<organism evidence="2 3">
    <name type="scientific">Actinophytocola xanthii</name>
    <dbReference type="NCBI Taxonomy" id="1912961"/>
    <lineage>
        <taxon>Bacteria</taxon>
        <taxon>Bacillati</taxon>
        <taxon>Actinomycetota</taxon>
        <taxon>Actinomycetes</taxon>
        <taxon>Pseudonocardiales</taxon>
        <taxon>Pseudonocardiaceae</taxon>
    </lineage>
</organism>
<evidence type="ECO:0000313" key="2">
    <source>
        <dbReference type="EMBL" id="OLF17666.1"/>
    </source>
</evidence>